<name>A0ACC0JHL7_CHOFU</name>
<protein>
    <submittedName>
        <fullName evidence="1">Uncharacterized protein</fullName>
    </submittedName>
</protein>
<evidence type="ECO:0000313" key="2">
    <source>
        <dbReference type="Proteomes" id="UP001064048"/>
    </source>
</evidence>
<accession>A0ACC0JHL7</accession>
<sequence>MYLHNTVDPWCCAPVRAACLVELKRSAELFAFAHTLVDSYPHSWTAWFAVGCYYYLIGKNELARRYLGKAKSLEPGAGCVWLAQGHSFAADNEHDQAMAAYFKVVRPCARSARIATTILLANPAVKQQCLHCCVSAWRASQLMAGSHLPPLYVGVECALLNNFTMCERFLLRAATLHSSAEKPVEVSYAGAKASPHGPQSTLSGRSPTSCEERRPDRPPSTPGSATRRSPFCGIHFARGFARVEFGYRALFPGNCAFLRD</sequence>
<keyword evidence="2" id="KW-1185">Reference proteome</keyword>
<comment type="caution">
    <text evidence="1">The sequence shown here is derived from an EMBL/GenBank/DDBJ whole genome shotgun (WGS) entry which is preliminary data.</text>
</comment>
<dbReference type="EMBL" id="CM046122">
    <property type="protein sequence ID" value="KAI8423635.1"/>
    <property type="molecule type" value="Genomic_DNA"/>
</dbReference>
<reference evidence="1 2" key="1">
    <citation type="journal article" date="2022" name="Genome Biol. Evol.">
        <title>The Spruce Budworm Genome: Reconstructing the Evolutionary History of Antifreeze Proteins.</title>
        <authorList>
            <person name="Beliveau C."/>
            <person name="Gagne P."/>
            <person name="Picq S."/>
            <person name="Vernygora O."/>
            <person name="Keeling C.I."/>
            <person name="Pinkney K."/>
            <person name="Doucet D."/>
            <person name="Wen F."/>
            <person name="Johnston J.S."/>
            <person name="Maaroufi H."/>
            <person name="Boyle B."/>
            <person name="Laroche J."/>
            <person name="Dewar K."/>
            <person name="Juretic N."/>
            <person name="Blackburn G."/>
            <person name="Nisole A."/>
            <person name="Brunet B."/>
            <person name="Brandao M."/>
            <person name="Lumley L."/>
            <person name="Duan J."/>
            <person name="Quan G."/>
            <person name="Lucarotti C.J."/>
            <person name="Roe A.D."/>
            <person name="Sperling F.A.H."/>
            <person name="Levesque R.C."/>
            <person name="Cusson M."/>
        </authorList>
    </citation>
    <scope>NUCLEOTIDE SEQUENCE [LARGE SCALE GENOMIC DNA]</scope>
    <source>
        <strain evidence="1">Glfc:IPQL:Cfum</strain>
    </source>
</reference>
<gene>
    <name evidence="1" type="ORF">MSG28_012695</name>
</gene>
<proteinExistence type="predicted"/>
<dbReference type="Proteomes" id="UP001064048">
    <property type="component" value="Chromosome 22"/>
</dbReference>
<evidence type="ECO:0000313" key="1">
    <source>
        <dbReference type="EMBL" id="KAI8423635.1"/>
    </source>
</evidence>
<organism evidence="1 2">
    <name type="scientific">Choristoneura fumiferana</name>
    <name type="common">Spruce budworm moth</name>
    <name type="synonym">Archips fumiferana</name>
    <dbReference type="NCBI Taxonomy" id="7141"/>
    <lineage>
        <taxon>Eukaryota</taxon>
        <taxon>Metazoa</taxon>
        <taxon>Ecdysozoa</taxon>
        <taxon>Arthropoda</taxon>
        <taxon>Hexapoda</taxon>
        <taxon>Insecta</taxon>
        <taxon>Pterygota</taxon>
        <taxon>Neoptera</taxon>
        <taxon>Endopterygota</taxon>
        <taxon>Lepidoptera</taxon>
        <taxon>Glossata</taxon>
        <taxon>Ditrysia</taxon>
        <taxon>Tortricoidea</taxon>
        <taxon>Tortricidae</taxon>
        <taxon>Tortricinae</taxon>
        <taxon>Choristoneura</taxon>
    </lineage>
</organism>